<feature type="coiled-coil region" evidence="5">
    <location>
        <begin position="193"/>
        <end position="231"/>
    </location>
</feature>
<dbReference type="Gene3D" id="1.10.10.60">
    <property type="entry name" value="Homeodomain-like"/>
    <property type="match status" value="1"/>
</dbReference>
<evidence type="ECO:0000256" key="4">
    <source>
        <dbReference type="ARBA" id="ARBA00023163"/>
    </source>
</evidence>
<feature type="transmembrane region" description="Helical" evidence="6">
    <location>
        <begin position="12"/>
        <end position="32"/>
    </location>
</feature>
<dbReference type="FunFam" id="3.40.50.300:FF:000006">
    <property type="entry name" value="DNA-binding transcriptional regulator NtrC"/>
    <property type="match status" value="1"/>
</dbReference>
<keyword evidence="6" id="KW-0812">Transmembrane</keyword>
<dbReference type="Gene3D" id="3.30.450.20">
    <property type="entry name" value="PAS domain"/>
    <property type="match status" value="1"/>
</dbReference>
<keyword evidence="6" id="KW-0472">Membrane</keyword>
<dbReference type="Pfam" id="PF25601">
    <property type="entry name" value="AAA_lid_14"/>
    <property type="match status" value="1"/>
</dbReference>
<dbReference type="SMART" id="SM00382">
    <property type="entry name" value="AAA"/>
    <property type="match status" value="1"/>
</dbReference>
<dbReference type="SUPFAM" id="SSF52540">
    <property type="entry name" value="P-loop containing nucleoside triphosphate hydrolases"/>
    <property type="match status" value="1"/>
</dbReference>
<reference evidence="8" key="2">
    <citation type="submission" date="2020-09" db="EMBL/GenBank/DDBJ databases">
        <authorList>
            <person name="Sun Q."/>
            <person name="Kim S."/>
        </authorList>
    </citation>
    <scope>NUCLEOTIDE SEQUENCE</scope>
    <source>
        <strain evidence="8">KCTC 12710</strain>
    </source>
</reference>
<dbReference type="SUPFAM" id="SSF46689">
    <property type="entry name" value="Homeodomain-like"/>
    <property type="match status" value="1"/>
</dbReference>
<keyword evidence="3" id="KW-0805">Transcription regulation</keyword>
<dbReference type="InterPro" id="IPR025662">
    <property type="entry name" value="Sigma_54_int_dom_ATP-bd_1"/>
</dbReference>
<reference evidence="8" key="1">
    <citation type="journal article" date="2014" name="Int. J. Syst. Evol. Microbiol.">
        <title>Complete genome sequence of Corynebacterium casei LMG S-19264T (=DSM 44701T), isolated from a smear-ripened cheese.</title>
        <authorList>
            <consortium name="US DOE Joint Genome Institute (JGI-PGF)"/>
            <person name="Walter F."/>
            <person name="Albersmeier A."/>
            <person name="Kalinowski J."/>
            <person name="Ruckert C."/>
        </authorList>
    </citation>
    <scope>NUCLEOTIDE SEQUENCE</scope>
    <source>
        <strain evidence="8">KCTC 12710</strain>
    </source>
</reference>
<dbReference type="AlphaFoldDB" id="A0A918QWA8"/>
<sequence length="546" mass="62256">MLKTTRKIVYPLVFVTIYYTLFVTEEILYNYFGNALPWREVLSFTYLDLFPVFIIGTQLVILVSHDLEKTKLEKSIQFYKNNLNCILDQTNTIVASIDLNGNILYANTFFKSSFLTEDLIKTTNFKKLISRDTSDAFEAQVFNENNITGNIISKCTQQHKEVSIAWSFVKVKASHTSKAHSYIYLFGQDITSLVETEENLRIANKDLEILKNKLQEENIQLKNESTFLNDSNQLIGESPNFNYVMNRIEDVAPLDVPVLLEGETGVGKELFANEIHKKSKRSDKPFIKINCSAIPKELIESELFGYEKGAFTGADKLKRGMFELADTGTLFLDEFGELPLALQPKLLRVLQEGEIQRLGAEKIIKIDTRIIAATNLNLATLVEKGQFRSDLYYRINVFPVTIPPLRNRKADIPLLIDAFINLFNRKYTRQVKQISQTLMDDLTNHSWPGNIRQLKNIIERAIITSDGSKLKLAEALPKHKDHVANQSSNENATLDTLADCERKHIIHVLEHCNWQISGKNGAAQILNLPASTLRSKMKKLEIMKQS</sequence>
<evidence type="ECO:0000256" key="5">
    <source>
        <dbReference type="SAM" id="Coils"/>
    </source>
</evidence>
<dbReference type="NCBIfam" id="TIGR00229">
    <property type="entry name" value="sensory_box"/>
    <property type="match status" value="1"/>
</dbReference>
<evidence type="ECO:0000256" key="1">
    <source>
        <dbReference type="ARBA" id="ARBA00022741"/>
    </source>
</evidence>
<gene>
    <name evidence="8" type="ORF">GCM10007028_05870</name>
</gene>
<comment type="caution">
    <text evidence="8">The sequence shown here is derived from an EMBL/GenBank/DDBJ whole genome shotgun (WGS) entry which is preliminary data.</text>
</comment>
<dbReference type="Gene3D" id="3.40.50.300">
    <property type="entry name" value="P-loop containing nucleotide triphosphate hydrolases"/>
    <property type="match status" value="1"/>
</dbReference>
<dbReference type="InterPro" id="IPR027417">
    <property type="entry name" value="P-loop_NTPase"/>
</dbReference>
<dbReference type="PANTHER" id="PTHR32071">
    <property type="entry name" value="TRANSCRIPTIONAL REGULATORY PROTEIN"/>
    <property type="match status" value="1"/>
</dbReference>
<evidence type="ECO:0000313" key="8">
    <source>
        <dbReference type="EMBL" id="GGZ71399.1"/>
    </source>
</evidence>
<dbReference type="Pfam" id="PF02954">
    <property type="entry name" value="HTH_8"/>
    <property type="match status" value="1"/>
</dbReference>
<keyword evidence="4" id="KW-0804">Transcription</keyword>
<dbReference type="Pfam" id="PF00158">
    <property type="entry name" value="Sigma54_activat"/>
    <property type="match status" value="1"/>
</dbReference>
<evidence type="ECO:0000256" key="3">
    <source>
        <dbReference type="ARBA" id="ARBA00023015"/>
    </source>
</evidence>
<accession>A0A918QWA8</accession>
<keyword evidence="1" id="KW-0547">Nucleotide-binding</keyword>
<dbReference type="PROSITE" id="PS50045">
    <property type="entry name" value="SIGMA54_INTERACT_4"/>
    <property type="match status" value="1"/>
</dbReference>
<evidence type="ECO:0000313" key="9">
    <source>
        <dbReference type="Proteomes" id="UP000636004"/>
    </source>
</evidence>
<dbReference type="InterPro" id="IPR000014">
    <property type="entry name" value="PAS"/>
</dbReference>
<dbReference type="EMBL" id="BMWZ01000001">
    <property type="protein sequence ID" value="GGZ71399.1"/>
    <property type="molecule type" value="Genomic_DNA"/>
</dbReference>
<keyword evidence="5" id="KW-0175">Coiled coil</keyword>
<dbReference type="PROSITE" id="PS00675">
    <property type="entry name" value="SIGMA54_INTERACT_1"/>
    <property type="match status" value="1"/>
</dbReference>
<dbReference type="PROSITE" id="PS00688">
    <property type="entry name" value="SIGMA54_INTERACT_3"/>
    <property type="match status" value="1"/>
</dbReference>
<feature type="domain" description="Sigma-54 factor interaction" evidence="7">
    <location>
        <begin position="234"/>
        <end position="463"/>
    </location>
</feature>
<dbReference type="InterPro" id="IPR002197">
    <property type="entry name" value="HTH_Fis"/>
</dbReference>
<organism evidence="8 9">
    <name type="scientific">Algibacter mikhailovii</name>
    <dbReference type="NCBI Taxonomy" id="425498"/>
    <lineage>
        <taxon>Bacteria</taxon>
        <taxon>Pseudomonadati</taxon>
        <taxon>Bacteroidota</taxon>
        <taxon>Flavobacteriia</taxon>
        <taxon>Flavobacteriales</taxon>
        <taxon>Flavobacteriaceae</taxon>
        <taxon>Algibacter</taxon>
    </lineage>
</organism>
<dbReference type="InterPro" id="IPR002078">
    <property type="entry name" value="Sigma_54_int"/>
</dbReference>
<evidence type="ECO:0000259" key="7">
    <source>
        <dbReference type="PROSITE" id="PS50045"/>
    </source>
</evidence>
<keyword evidence="9" id="KW-1185">Reference proteome</keyword>
<dbReference type="Gene3D" id="1.10.8.60">
    <property type="match status" value="1"/>
</dbReference>
<dbReference type="InterPro" id="IPR003593">
    <property type="entry name" value="AAA+_ATPase"/>
</dbReference>
<dbReference type="Proteomes" id="UP000636004">
    <property type="component" value="Unassembled WGS sequence"/>
</dbReference>
<dbReference type="GO" id="GO:0005524">
    <property type="term" value="F:ATP binding"/>
    <property type="evidence" value="ECO:0007669"/>
    <property type="project" value="UniProtKB-KW"/>
</dbReference>
<dbReference type="GO" id="GO:0006355">
    <property type="term" value="P:regulation of DNA-templated transcription"/>
    <property type="evidence" value="ECO:0007669"/>
    <property type="project" value="InterPro"/>
</dbReference>
<dbReference type="InterPro" id="IPR025944">
    <property type="entry name" value="Sigma_54_int_dom_CS"/>
</dbReference>
<evidence type="ECO:0000256" key="6">
    <source>
        <dbReference type="SAM" id="Phobius"/>
    </source>
</evidence>
<dbReference type="InterPro" id="IPR058031">
    <property type="entry name" value="AAA_lid_NorR"/>
</dbReference>
<evidence type="ECO:0000256" key="2">
    <source>
        <dbReference type="ARBA" id="ARBA00022840"/>
    </source>
</evidence>
<protein>
    <recommendedName>
        <fullName evidence="7">Sigma-54 factor interaction domain-containing protein</fullName>
    </recommendedName>
</protein>
<dbReference type="CDD" id="cd00009">
    <property type="entry name" value="AAA"/>
    <property type="match status" value="1"/>
</dbReference>
<keyword evidence="2" id="KW-0067">ATP-binding</keyword>
<dbReference type="GO" id="GO:0043565">
    <property type="term" value="F:sequence-specific DNA binding"/>
    <property type="evidence" value="ECO:0007669"/>
    <property type="project" value="InterPro"/>
</dbReference>
<dbReference type="InterPro" id="IPR009057">
    <property type="entry name" value="Homeodomain-like_sf"/>
</dbReference>
<keyword evidence="6" id="KW-1133">Transmembrane helix</keyword>
<name>A0A918QWA8_9FLAO</name>
<proteinExistence type="predicted"/>